<feature type="binding site" evidence="4">
    <location>
        <position position="28"/>
    </location>
    <ligand>
        <name>folate</name>
        <dbReference type="ChEBI" id="CHEBI:62501"/>
    </ligand>
</feature>
<dbReference type="NCBIfam" id="NF007110">
    <property type="entry name" value="PRK09559.1"/>
    <property type="match status" value="1"/>
</dbReference>
<dbReference type="GO" id="GO:0005542">
    <property type="term" value="F:folic acid binding"/>
    <property type="evidence" value="ECO:0007669"/>
    <property type="project" value="UniProtKB-UniRule"/>
</dbReference>
<evidence type="ECO:0000256" key="2">
    <source>
        <dbReference type="ARBA" id="ARBA00022694"/>
    </source>
</evidence>
<evidence type="ECO:0000313" key="8">
    <source>
        <dbReference type="Proteomes" id="UP000010290"/>
    </source>
</evidence>
<dbReference type="InterPro" id="IPR023758">
    <property type="entry name" value="tRNA-modifying_YgfZ"/>
</dbReference>
<dbReference type="SUPFAM" id="SSF103025">
    <property type="entry name" value="Folate-binding domain"/>
    <property type="match status" value="1"/>
</dbReference>
<evidence type="ECO:0000256" key="3">
    <source>
        <dbReference type="ARBA" id="ARBA00022954"/>
    </source>
</evidence>
<comment type="caution">
    <text evidence="7">The sequence shown here is derived from an EMBL/GenBank/DDBJ whole genome shotgun (WGS) entry which is preliminary data.</text>
</comment>
<dbReference type="PATRIC" id="fig|1141660.3.peg.2591"/>
<evidence type="ECO:0000256" key="4">
    <source>
        <dbReference type="HAMAP-Rule" id="MF_01175"/>
    </source>
</evidence>
<keyword evidence="3 4" id="KW-0290">Folate-binding</keyword>
<dbReference type="HAMAP" id="MF_01175">
    <property type="entry name" value="tRNA_modifying_YgfZ"/>
    <property type="match status" value="1"/>
</dbReference>
<dbReference type="Proteomes" id="UP000010290">
    <property type="component" value="Chromosome"/>
</dbReference>
<feature type="domain" description="GCVT N-terminal" evidence="5">
    <location>
        <begin position="24"/>
        <end position="135"/>
    </location>
</feature>
<dbReference type="GO" id="GO:0005737">
    <property type="term" value="C:cytoplasm"/>
    <property type="evidence" value="ECO:0007669"/>
    <property type="project" value="UniProtKB-SubCell"/>
</dbReference>
<dbReference type="PANTHER" id="PTHR22602:SF0">
    <property type="entry name" value="TRANSFERASE CAF17, MITOCHONDRIAL-RELATED"/>
    <property type="match status" value="1"/>
</dbReference>
<dbReference type="InterPro" id="IPR017703">
    <property type="entry name" value="YgfZ/GCV_T_CS"/>
</dbReference>
<dbReference type="PIRSF" id="PIRSF006487">
    <property type="entry name" value="GcvT"/>
    <property type="match status" value="1"/>
</dbReference>
<evidence type="ECO:0000259" key="6">
    <source>
        <dbReference type="Pfam" id="PF21130"/>
    </source>
</evidence>
<dbReference type="PANTHER" id="PTHR22602">
    <property type="entry name" value="TRANSFERASE CAF17, MITOCHONDRIAL-RELATED"/>
    <property type="match status" value="1"/>
</dbReference>
<name>K8WI63_9GAMM</name>
<dbReference type="RefSeq" id="WP_008916351.1">
    <property type="nucleotide sequence ID" value="NZ_CM001773.1"/>
</dbReference>
<gene>
    <name evidence="7" type="ORF">OO7_12989</name>
</gene>
<dbReference type="Gene3D" id="3.30.70.1630">
    <property type="match status" value="1"/>
</dbReference>
<dbReference type="InterPro" id="IPR048451">
    <property type="entry name" value="YgfZ_barrel"/>
</dbReference>
<protein>
    <recommendedName>
        <fullName evidence="4">tRNA-modifying protein YgfZ</fullName>
    </recommendedName>
</protein>
<dbReference type="AlphaFoldDB" id="K8WI63"/>
<dbReference type="InterPro" id="IPR045179">
    <property type="entry name" value="YgfZ/GcvT"/>
</dbReference>
<dbReference type="EMBL" id="AKKN01000010">
    <property type="protein sequence ID" value="EKT55885.1"/>
    <property type="molecule type" value="Genomic_DNA"/>
</dbReference>
<reference evidence="7 8" key="1">
    <citation type="journal article" date="2012" name="BMC Genomics">
        <title>Comparative genomics of bacteria in the genus Providencia isolated from wild Drosophila melanogaster.</title>
        <authorList>
            <person name="Galac M.R."/>
            <person name="Lazzaro B.P."/>
        </authorList>
    </citation>
    <scope>NUCLEOTIDE SEQUENCE [LARGE SCALE GENOMIC DNA]</scope>
    <source>
        <strain evidence="7 8">DSM 19967</strain>
    </source>
</reference>
<proteinExistence type="inferred from homology"/>
<dbReference type="HOGENOM" id="CLU_007884_6_1_6"/>
<feature type="binding site" evidence="4">
    <location>
        <position position="188"/>
    </location>
    <ligand>
        <name>folate</name>
        <dbReference type="ChEBI" id="CHEBI:62501"/>
    </ligand>
</feature>
<dbReference type="Pfam" id="PF01571">
    <property type="entry name" value="GCV_T"/>
    <property type="match status" value="1"/>
</dbReference>
<dbReference type="Gene3D" id="2.40.30.160">
    <property type="match status" value="1"/>
</dbReference>
<keyword evidence="2 4" id="KW-0819">tRNA processing</keyword>
<dbReference type="InterPro" id="IPR006222">
    <property type="entry name" value="GCVT_N"/>
</dbReference>
<dbReference type="FunFam" id="3.30.70.1400:FF:000002">
    <property type="entry name" value="tRNA-modifying protein YgfZ"/>
    <property type="match status" value="1"/>
</dbReference>
<dbReference type="InterPro" id="IPR029043">
    <property type="entry name" value="GcvT/YgfZ_C"/>
</dbReference>
<accession>K8WI63</accession>
<evidence type="ECO:0000259" key="5">
    <source>
        <dbReference type="Pfam" id="PF01571"/>
    </source>
</evidence>
<comment type="subcellular location">
    <subcellularLocation>
        <location evidence="4">Cytoplasm</location>
    </subcellularLocation>
</comment>
<feature type="domain" description="tRNA-modifying protein YgfZ-like beta-barrel" evidence="6">
    <location>
        <begin position="244"/>
        <end position="309"/>
    </location>
</feature>
<dbReference type="Gene3D" id="3.30.70.1400">
    <property type="entry name" value="Aminomethyltransferase beta-barrel domains"/>
    <property type="match status" value="1"/>
</dbReference>
<dbReference type="GO" id="GO:0016226">
    <property type="term" value="P:iron-sulfur cluster assembly"/>
    <property type="evidence" value="ECO:0007669"/>
    <property type="project" value="TreeGrafter"/>
</dbReference>
<dbReference type="SUPFAM" id="SSF101790">
    <property type="entry name" value="Aminomethyltransferase beta-barrel domain"/>
    <property type="match status" value="1"/>
</dbReference>
<keyword evidence="1 4" id="KW-0963">Cytoplasm</keyword>
<dbReference type="NCBIfam" id="TIGR03317">
    <property type="entry name" value="ygfZ_signature"/>
    <property type="match status" value="1"/>
</dbReference>
<evidence type="ECO:0000256" key="1">
    <source>
        <dbReference type="ARBA" id="ARBA00022490"/>
    </source>
</evidence>
<dbReference type="OrthoDB" id="9796287at2"/>
<evidence type="ECO:0000313" key="7">
    <source>
        <dbReference type="EMBL" id="EKT55885.1"/>
    </source>
</evidence>
<comment type="function">
    <text evidence="4">Folate-binding protein involved in regulating the level of ATP-DnaA and in the modification of some tRNAs. It is probably a key factor in regulatory networks that act via tRNA modification, such as initiation of chromosomal replication.</text>
</comment>
<dbReference type="Pfam" id="PF21130">
    <property type="entry name" value="YgfZ_barrel"/>
    <property type="match status" value="1"/>
</dbReference>
<keyword evidence="8" id="KW-1185">Reference proteome</keyword>
<sequence length="328" mass="36423">MTTTVTHSQQFPQASQSLPLILISLENWGLIHMHGADAEKYLQGQVTADVSALQPNQHTLTAHCDPKGKMWSDLRLFHHLDGFSYIERNSVLESQLAELKKYAVFSKVTFEHKTDLKLLGVAGNEARQALEKLFTALPDSENQVIVDNDATLLHFALPNERFLIITNESNAQKITDELNATSVSDEQWLSLEIEAGYAVIDQPNSAQLLPQAANLQALPLGISFKKGCYTGQEMVSRAKFRGANKRAMYWLKGASSTIPAPADGIEWQLGDKWRRTGTVLAAVQLANGEINVQVIMNNDMEADSVFRVTANEESKLTIQTLPYSLEEK</sequence>
<organism evidence="7 8">
    <name type="scientific">Providencia sneebia DSM 19967</name>
    <dbReference type="NCBI Taxonomy" id="1141660"/>
    <lineage>
        <taxon>Bacteria</taxon>
        <taxon>Pseudomonadati</taxon>
        <taxon>Pseudomonadota</taxon>
        <taxon>Gammaproteobacteria</taxon>
        <taxon>Enterobacterales</taxon>
        <taxon>Morganellaceae</taxon>
        <taxon>Providencia</taxon>
    </lineage>
</organism>
<dbReference type="GO" id="GO:0008033">
    <property type="term" value="P:tRNA processing"/>
    <property type="evidence" value="ECO:0007669"/>
    <property type="project" value="UniProtKB-UniRule"/>
</dbReference>
<comment type="similarity">
    <text evidence="4">Belongs to the tRNA-modifying YgfZ family.</text>
</comment>
<dbReference type="GO" id="GO:0009451">
    <property type="term" value="P:RNA modification"/>
    <property type="evidence" value="ECO:0007669"/>
    <property type="project" value="InterPro"/>
</dbReference>